<organism evidence="1 2">
    <name type="scientific">Micromonospora carbonacea</name>
    <dbReference type="NCBI Taxonomy" id="47853"/>
    <lineage>
        <taxon>Bacteria</taxon>
        <taxon>Bacillati</taxon>
        <taxon>Actinomycetota</taxon>
        <taxon>Actinomycetes</taxon>
        <taxon>Micromonosporales</taxon>
        <taxon>Micromonosporaceae</taxon>
        <taxon>Micromonospora</taxon>
    </lineage>
</organism>
<keyword evidence="2" id="KW-1185">Reference proteome</keyword>
<name>A0A1C4V8C3_9ACTN</name>
<proteinExistence type="predicted"/>
<reference evidence="2" key="1">
    <citation type="submission" date="2016-06" db="EMBL/GenBank/DDBJ databases">
        <authorList>
            <person name="Varghese N."/>
            <person name="Submissions Spin"/>
        </authorList>
    </citation>
    <scope>NUCLEOTIDE SEQUENCE [LARGE SCALE GENOMIC DNA]</scope>
    <source>
        <strain evidence="2">DSM 43168</strain>
    </source>
</reference>
<evidence type="ECO:0000313" key="2">
    <source>
        <dbReference type="Proteomes" id="UP000183585"/>
    </source>
</evidence>
<dbReference type="RefSeq" id="WP_074472968.1">
    <property type="nucleotide sequence ID" value="NZ_FMCT01000002.1"/>
</dbReference>
<sequence length="111" mass="11891">MPDTTPLEPTLLPASPEWRFLADTQVDQLAVLVPELAGQLHVERARVSTLGHALLTAGVLDRAALDAAAGDSTLSERTGEQLDRSLAGLMRVLTEDDDARTPLRADHRTAA</sequence>
<evidence type="ECO:0000313" key="1">
    <source>
        <dbReference type="EMBL" id="SCE80290.1"/>
    </source>
</evidence>
<dbReference type="EMBL" id="FMCT01000002">
    <property type="protein sequence ID" value="SCE80290.1"/>
    <property type="molecule type" value="Genomic_DNA"/>
</dbReference>
<gene>
    <name evidence="1" type="ORF">GA0070563_102112</name>
</gene>
<dbReference type="AlphaFoldDB" id="A0A1C4V8C3"/>
<accession>A0A1C4V8C3</accession>
<dbReference type="Proteomes" id="UP000183585">
    <property type="component" value="Unassembled WGS sequence"/>
</dbReference>
<protein>
    <submittedName>
        <fullName evidence="1">Uncharacterized protein</fullName>
    </submittedName>
</protein>